<keyword evidence="1" id="KW-1133">Transmembrane helix</keyword>
<feature type="transmembrane region" description="Helical" evidence="1">
    <location>
        <begin position="242"/>
        <end position="260"/>
    </location>
</feature>
<proteinExistence type="predicted"/>
<name>A0A1I0T8H5_9NOCA</name>
<feature type="transmembrane region" description="Helical" evidence="1">
    <location>
        <begin position="139"/>
        <end position="159"/>
    </location>
</feature>
<feature type="transmembrane region" description="Helical" evidence="1">
    <location>
        <begin position="53"/>
        <end position="75"/>
    </location>
</feature>
<reference evidence="2 3" key="1">
    <citation type="submission" date="2016-10" db="EMBL/GenBank/DDBJ databases">
        <authorList>
            <person name="de Groot N.N."/>
        </authorList>
    </citation>
    <scope>NUCLEOTIDE SEQUENCE [LARGE SCALE GENOMIC DNA]</scope>
    <source>
        <strain evidence="2 3">DSM 44908</strain>
    </source>
</reference>
<organism evidence="2 3">
    <name type="scientific">Rhodococcoides kroppenstedtii</name>
    <dbReference type="NCBI Taxonomy" id="293050"/>
    <lineage>
        <taxon>Bacteria</taxon>
        <taxon>Bacillati</taxon>
        <taxon>Actinomycetota</taxon>
        <taxon>Actinomycetes</taxon>
        <taxon>Mycobacteriales</taxon>
        <taxon>Nocardiaceae</taxon>
        <taxon>Rhodococcoides</taxon>
    </lineage>
</organism>
<gene>
    <name evidence="2" type="ORF">SAMN05444374_104188</name>
</gene>
<keyword evidence="1" id="KW-0472">Membrane</keyword>
<keyword evidence="1" id="KW-0812">Transmembrane</keyword>
<sequence>MRRLRADLPAAGAVPAVAACASGALVAVAWSGPRTAQWPFAAGVDDLVRWQSAQSTATIVGQVLAVVVAALFLAVAGRARRLPWILAVVAIVLLAFTKVAIPQSASLSVLIALHGVKSVSAGVLLGLALHGVRRSRLGWFALATGLLGGTAVAVASTRATTDGFVALRIDSSSVFGEPAWWLVGAAVAAAVAAATLPGPDQRRTESVPDVPDVPNRDLLRLVLYAVLVAVVCRVGVDVVGTGEYSLAFAIAALVVTLVVIDRVAARWDAPEARTVVATVLATTAAVASWNTLARTASSVTVLLAVGLVGLVVGALAAWLLPVGRVASWIAAVALAAAPAAASLLDVEPAPAVALGVVAVALPVLLVGAAGSPGSHHPDRPPAFPHAPHPTVRPLALALPGFALLLSTAAPVPPLLLDQVAIDDFLATLGPAEPVSPGTVTGIGISLDGISVDPTPTYLLLGVSVAAVLRLVTLSRRG</sequence>
<feature type="transmembrane region" description="Helical" evidence="1">
    <location>
        <begin position="179"/>
        <end position="197"/>
    </location>
</feature>
<dbReference type="RefSeq" id="WP_068361538.1">
    <property type="nucleotide sequence ID" value="NZ_FOJN01000004.1"/>
</dbReference>
<evidence type="ECO:0000313" key="3">
    <source>
        <dbReference type="Proteomes" id="UP000182054"/>
    </source>
</evidence>
<feature type="transmembrane region" description="Helical" evidence="1">
    <location>
        <begin position="272"/>
        <end position="292"/>
    </location>
</feature>
<evidence type="ECO:0000313" key="2">
    <source>
        <dbReference type="EMBL" id="SFA47326.1"/>
    </source>
</evidence>
<feature type="transmembrane region" description="Helical" evidence="1">
    <location>
        <begin position="456"/>
        <end position="473"/>
    </location>
</feature>
<feature type="transmembrane region" description="Helical" evidence="1">
    <location>
        <begin position="350"/>
        <end position="370"/>
    </location>
</feature>
<accession>A0A1I0T8H5</accession>
<feature type="transmembrane region" description="Helical" evidence="1">
    <location>
        <begin position="107"/>
        <end position="127"/>
    </location>
</feature>
<feature type="transmembrane region" description="Helical" evidence="1">
    <location>
        <begin position="82"/>
        <end position="101"/>
    </location>
</feature>
<dbReference type="AlphaFoldDB" id="A0A1I0T8H5"/>
<dbReference type="EMBL" id="FOJN01000004">
    <property type="protein sequence ID" value="SFA47326.1"/>
    <property type="molecule type" value="Genomic_DNA"/>
</dbReference>
<dbReference type="PROSITE" id="PS51257">
    <property type="entry name" value="PROKAR_LIPOPROTEIN"/>
    <property type="match status" value="1"/>
</dbReference>
<feature type="transmembrane region" description="Helical" evidence="1">
    <location>
        <begin position="298"/>
        <end position="320"/>
    </location>
</feature>
<dbReference type="GeneID" id="85485342"/>
<dbReference type="Proteomes" id="UP000182054">
    <property type="component" value="Unassembled WGS sequence"/>
</dbReference>
<protein>
    <submittedName>
        <fullName evidence="2">Uncharacterized protein</fullName>
    </submittedName>
</protein>
<dbReference type="OrthoDB" id="9999886at2"/>
<evidence type="ECO:0000256" key="1">
    <source>
        <dbReference type="SAM" id="Phobius"/>
    </source>
</evidence>
<feature type="transmembrane region" description="Helical" evidence="1">
    <location>
        <begin position="325"/>
        <end position="344"/>
    </location>
</feature>